<dbReference type="RefSeq" id="WP_187082994.1">
    <property type="nucleotide sequence ID" value="NZ_JACORU010000007.1"/>
</dbReference>
<comment type="caution">
    <text evidence="1">The sequence shown here is derived from an EMBL/GenBank/DDBJ whole genome shotgun (WGS) entry which is preliminary data.</text>
</comment>
<keyword evidence="2" id="KW-1185">Reference proteome</keyword>
<protein>
    <submittedName>
        <fullName evidence="1">Uncharacterized protein</fullName>
    </submittedName>
</protein>
<organism evidence="1 2">
    <name type="scientific">Ramlibacter albus</name>
    <dbReference type="NCBI Taxonomy" id="2079448"/>
    <lineage>
        <taxon>Bacteria</taxon>
        <taxon>Pseudomonadati</taxon>
        <taxon>Pseudomonadota</taxon>
        <taxon>Betaproteobacteria</taxon>
        <taxon>Burkholderiales</taxon>
        <taxon>Comamonadaceae</taxon>
        <taxon>Ramlibacter</taxon>
    </lineage>
</organism>
<dbReference type="SUPFAM" id="SSF69635">
    <property type="entry name" value="Type III secretory system chaperone-like"/>
    <property type="match status" value="1"/>
</dbReference>
<evidence type="ECO:0000313" key="2">
    <source>
        <dbReference type="Proteomes" id="UP000596827"/>
    </source>
</evidence>
<dbReference type="AlphaFoldDB" id="A0A923MCF9"/>
<name>A0A923MCF9_9BURK</name>
<proteinExistence type="predicted"/>
<dbReference type="EMBL" id="JACORU010000007">
    <property type="protein sequence ID" value="MBC5766502.1"/>
    <property type="molecule type" value="Genomic_DNA"/>
</dbReference>
<gene>
    <name evidence="1" type="ORF">H8R02_18680</name>
</gene>
<accession>A0A923MCF9</accession>
<sequence length="150" mass="16329">MNQEQYLALLRDLAHVACLSDASSLLTSGRIVIGELATLLVHDPRYDPGLLQVRYRLGAVPAELREVVLQALLEANYAAGYGGECVFSLMPESGDAVLTARLALAPSLSAQDLWQSLSDMARHGQEMWQQIRDVAQPPVQGVMQAEEARA</sequence>
<dbReference type="Gene3D" id="3.30.1460.10">
    <property type="match status" value="1"/>
</dbReference>
<reference evidence="1" key="1">
    <citation type="submission" date="2020-08" db="EMBL/GenBank/DDBJ databases">
        <title>Ramlibacter sp. GTP1 16S ribosomal RNA gene genome sequencing and assembly.</title>
        <authorList>
            <person name="Kang M."/>
        </authorList>
    </citation>
    <scope>NUCLEOTIDE SEQUENCE</scope>
    <source>
        <strain evidence="1">GTP1</strain>
    </source>
</reference>
<evidence type="ECO:0000313" key="1">
    <source>
        <dbReference type="EMBL" id="MBC5766502.1"/>
    </source>
</evidence>
<dbReference type="Proteomes" id="UP000596827">
    <property type="component" value="Unassembled WGS sequence"/>
</dbReference>